<dbReference type="AlphaFoldDB" id="A0A094JA47"/>
<accession>A0A094JA47</accession>
<protein>
    <recommendedName>
        <fullName evidence="3">Twitching motility protein PilT</fullName>
    </recommendedName>
</protein>
<evidence type="ECO:0008006" key="3">
    <source>
        <dbReference type="Google" id="ProtNLM"/>
    </source>
</evidence>
<sequence>MYLLDANSFIEAKSRHYRMKVVPAYWDWLLKRHQKFQLQSIDQVYNELTRSSKNGDDLHLWSQSQKHFFGDSKSEVDQSNFAVIANYVSTHLRYKKAEVIRFLDGADPWLIAKAMTLNATVVTHEKPTDEFSTKVKIPNVAKQFHVPTTDIFDVLEASGDQFIL</sequence>
<dbReference type="eggNOG" id="COG1487">
    <property type="taxonomic scope" value="Bacteria"/>
</dbReference>
<dbReference type="Proteomes" id="UP000053718">
    <property type="component" value="Unassembled WGS sequence"/>
</dbReference>
<evidence type="ECO:0000313" key="2">
    <source>
        <dbReference type="Proteomes" id="UP000053718"/>
    </source>
</evidence>
<dbReference type="OrthoDB" id="338425at2"/>
<dbReference type="STRING" id="1517416.IDAT_03630"/>
<dbReference type="SUPFAM" id="SSF88723">
    <property type="entry name" value="PIN domain-like"/>
    <property type="match status" value="1"/>
</dbReference>
<gene>
    <name evidence="1" type="ORF">IDAT_03630</name>
</gene>
<comment type="caution">
    <text evidence="1">The sequence shown here is derived from an EMBL/GenBank/DDBJ whole genome shotgun (WGS) entry which is preliminary data.</text>
</comment>
<dbReference type="InterPro" id="IPR016541">
    <property type="entry name" value="UCP008505"/>
</dbReference>
<keyword evidence="2" id="KW-1185">Reference proteome</keyword>
<dbReference type="Pfam" id="PF14367">
    <property type="entry name" value="DUF4411"/>
    <property type="match status" value="1"/>
</dbReference>
<proteinExistence type="predicted"/>
<reference evidence="1 2" key="1">
    <citation type="submission" date="2014-06" db="EMBL/GenBank/DDBJ databases">
        <title>Draft genome sequence of Idiomarina sp. MCCC 1A10513.</title>
        <authorList>
            <person name="Du J."/>
            <person name="Lai Q."/>
            <person name="Shao Z."/>
        </authorList>
    </citation>
    <scope>NUCLEOTIDE SEQUENCE [LARGE SCALE GENOMIC DNA]</scope>
    <source>
        <strain evidence="1 2">MCCC 1A10513</strain>
    </source>
</reference>
<dbReference type="EMBL" id="JPIN01000002">
    <property type="protein sequence ID" value="KFZ29451.1"/>
    <property type="molecule type" value="Genomic_DNA"/>
</dbReference>
<evidence type="ECO:0000313" key="1">
    <source>
        <dbReference type="EMBL" id="KFZ29451.1"/>
    </source>
</evidence>
<dbReference type="InterPro" id="IPR029060">
    <property type="entry name" value="PIN-like_dom_sf"/>
</dbReference>
<organism evidence="1 2">
    <name type="scientific">Pseudidiomarina atlantica</name>
    <dbReference type="NCBI Taxonomy" id="1517416"/>
    <lineage>
        <taxon>Bacteria</taxon>
        <taxon>Pseudomonadati</taxon>
        <taxon>Pseudomonadota</taxon>
        <taxon>Gammaproteobacteria</taxon>
        <taxon>Alteromonadales</taxon>
        <taxon>Idiomarinaceae</taxon>
        <taxon>Pseudidiomarina</taxon>
    </lineage>
</organism>
<name>A0A094JA47_9GAMM</name>